<organism evidence="1 2">
    <name type="scientific">Nocardioides thalensis</name>
    <dbReference type="NCBI Taxonomy" id="1914755"/>
    <lineage>
        <taxon>Bacteria</taxon>
        <taxon>Bacillati</taxon>
        <taxon>Actinomycetota</taxon>
        <taxon>Actinomycetes</taxon>
        <taxon>Propionibacteriales</taxon>
        <taxon>Nocardioidaceae</taxon>
        <taxon>Nocardioides</taxon>
    </lineage>
</organism>
<proteinExistence type="predicted"/>
<sequence length="187" mass="19586">MVEVRGALATSLETSGLLLAALLLAGCGDDVAPRPDLPTETPALWNPCDALDAAFIERQFGTVATEEAGEPTAPVCRFVPEERTGQPVIEANYLQFSGGLDQAWDTMGQPEDADVDDPVIAGADAARVVVDVVKKQLYVTGFVQNGDLIQSVNVIAPAPYDQKGVVTGVEQVLTRLSAHADRAGVGA</sequence>
<keyword evidence="2" id="KW-1185">Reference proteome</keyword>
<evidence type="ECO:0000313" key="1">
    <source>
        <dbReference type="EMBL" id="NYI99317.1"/>
    </source>
</evidence>
<gene>
    <name evidence="1" type="ORF">HNR19_000016</name>
</gene>
<comment type="caution">
    <text evidence="1">The sequence shown here is derived from an EMBL/GenBank/DDBJ whole genome shotgun (WGS) entry which is preliminary data.</text>
</comment>
<reference evidence="1 2" key="1">
    <citation type="submission" date="2020-07" db="EMBL/GenBank/DDBJ databases">
        <title>Sequencing the genomes of 1000 actinobacteria strains.</title>
        <authorList>
            <person name="Klenk H.-P."/>
        </authorList>
    </citation>
    <scope>NUCLEOTIDE SEQUENCE [LARGE SCALE GENOMIC DNA]</scope>
    <source>
        <strain evidence="1 2">DSM 103833</strain>
    </source>
</reference>
<dbReference type="RefSeq" id="WP_179665983.1">
    <property type="nucleotide sequence ID" value="NZ_JACCFP010000001.1"/>
</dbReference>
<dbReference type="EMBL" id="JACCFP010000001">
    <property type="protein sequence ID" value="NYI99317.1"/>
    <property type="molecule type" value="Genomic_DNA"/>
</dbReference>
<accession>A0A853BXZ1</accession>
<dbReference type="AlphaFoldDB" id="A0A853BXZ1"/>
<evidence type="ECO:0008006" key="3">
    <source>
        <dbReference type="Google" id="ProtNLM"/>
    </source>
</evidence>
<protein>
    <recommendedName>
        <fullName evidence="3">DUF3558 domain-containing protein</fullName>
    </recommendedName>
</protein>
<dbReference type="PROSITE" id="PS51257">
    <property type="entry name" value="PROKAR_LIPOPROTEIN"/>
    <property type="match status" value="1"/>
</dbReference>
<name>A0A853BXZ1_9ACTN</name>
<dbReference type="Proteomes" id="UP000530424">
    <property type="component" value="Unassembled WGS sequence"/>
</dbReference>
<evidence type="ECO:0000313" key="2">
    <source>
        <dbReference type="Proteomes" id="UP000530424"/>
    </source>
</evidence>